<dbReference type="Gene3D" id="3.20.20.140">
    <property type="entry name" value="Metal-dependent hydrolases"/>
    <property type="match status" value="1"/>
</dbReference>
<accession>A0A7W6G2B1</accession>
<comment type="caution">
    <text evidence="1">The sequence shown here is derived from an EMBL/GenBank/DDBJ whole genome shotgun (WGS) entry which is preliminary data.</text>
</comment>
<dbReference type="Proteomes" id="UP000565286">
    <property type="component" value="Unassembled WGS sequence"/>
</dbReference>
<dbReference type="EC" id="3.4.13.19" evidence="1"/>
<keyword evidence="1" id="KW-0645">Protease</keyword>
<name>A0A7W6G2B1_9HYPH</name>
<reference evidence="1 2" key="1">
    <citation type="submission" date="2020-08" db="EMBL/GenBank/DDBJ databases">
        <title>Genomic Encyclopedia of Type Strains, Phase IV (KMG-IV): sequencing the most valuable type-strain genomes for metagenomic binning, comparative biology and taxonomic classification.</title>
        <authorList>
            <person name="Goeker M."/>
        </authorList>
    </citation>
    <scope>NUCLEOTIDE SEQUENCE [LARGE SCALE GENOMIC DNA]</scope>
    <source>
        <strain evidence="1 2">DSM 26438</strain>
    </source>
</reference>
<gene>
    <name evidence="1" type="ORF">GGQ73_002872</name>
</gene>
<dbReference type="Pfam" id="PF01244">
    <property type="entry name" value="Peptidase_M19"/>
    <property type="match status" value="1"/>
</dbReference>
<organism evidence="1 2">
    <name type="scientific">Rhizobium skierniewicense</name>
    <dbReference type="NCBI Taxonomy" id="984260"/>
    <lineage>
        <taxon>Bacteria</taxon>
        <taxon>Pseudomonadati</taxon>
        <taxon>Pseudomonadota</taxon>
        <taxon>Alphaproteobacteria</taxon>
        <taxon>Hyphomicrobiales</taxon>
        <taxon>Rhizobiaceae</taxon>
        <taxon>Rhizobium/Agrobacterium group</taxon>
        <taxon>Rhizobium</taxon>
    </lineage>
</organism>
<dbReference type="SUPFAM" id="SSF51556">
    <property type="entry name" value="Metallo-dependent hydrolases"/>
    <property type="match status" value="1"/>
</dbReference>
<dbReference type="PANTHER" id="PTHR10443">
    <property type="entry name" value="MICROSOMAL DIPEPTIDASE"/>
    <property type="match status" value="1"/>
</dbReference>
<dbReference type="AlphaFoldDB" id="A0A7W6G2B1"/>
<keyword evidence="1" id="KW-0224">Dipeptidase</keyword>
<dbReference type="InterPro" id="IPR032466">
    <property type="entry name" value="Metal_Hydrolase"/>
</dbReference>
<dbReference type="GO" id="GO:0006508">
    <property type="term" value="P:proteolysis"/>
    <property type="evidence" value="ECO:0007669"/>
    <property type="project" value="InterPro"/>
</dbReference>
<dbReference type="InterPro" id="IPR008257">
    <property type="entry name" value="Pept_M19"/>
</dbReference>
<dbReference type="EMBL" id="JACIDV010000008">
    <property type="protein sequence ID" value="MBB3946908.1"/>
    <property type="molecule type" value="Genomic_DNA"/>
</dbReference>
<keyword evidence="1" id="KW-0378">Hydrolase</keyword>
<evidence type="ECO:0000313" key="2">
    <source>
        <dbReference type="Proteomes" id="UP000565286"/>
    </source>
</evidence>
<protein>
    <submittedName>
        <fullName evidence="1">Membrane dipeptidase</fullName>
        <ecNumber evidence="1">3.4.13.19</ecNumber>
    </submittedName>
</protein>
<dbReference type="PROSITE" id="PS51365">
    <property type="entry name" value="RENAL_DIPEPTIDASE_2"/>
    <property type="match status" value="1"/>
</dbReference>
<keyword evidence="2" id="KW-1185">Reference proteome</keyword>
<dbReference type="GO" id="GO:0070573">
    <property type="term" value="F:metallodipeptidase activity"/>
    <property type="evidence" value="ECO:0007669"/>
    <property type="project" value="InterPro"/>
</dbReference>
<dbReference type="PANTHER" id="PTHR10443:SF12">
    <property type="entry name" value="DIPEPTIDASE"/>
    <property type="match status" value="1"/>
</dbReference>
<sequence>MAQNTCLSRIDKDILDTVHLRAYPIDTHLDTLYFTRVGGYDFWKGDWKTNHEPFSIKIIKKTTPKGNNSPHCEHVSGPDFLKGGYGGACFSAHALWENLISSPFLDPWKNWLDHSRYVRRIAAESNGAMRITTSPEEVRQSRDDGVASAILSVEGAHILGASGRRTEGQRLSRLAEIAAEGAAYITLNHFSHTDICEAGFQPMNPWRRVRGGGLSAFGARFVERCVDLGLMIDVSHSRSEAIIDISGLCKARGAPLLASHGAARSISARDKASRSKHLARTFPDNAIRAIVETGGTISVILSPYYLKDARLPDGRPDRDADLAYVVTYYERLARLISSMNITEDPWNHLSFGSDFDGGISSIPTGLRTGADLRNFTLAMLDAGWPEERIYKVYSGNFLRVWDGARRAAKQKIKAPAGT</sequence>
<proteinExistence type="predicted"/>
<dbReference type="RefSeq" id="WP_183896829.1">
    <property type="nucleotide sequence ID" value="NZ_JACIDV010000008.1"/>
</dbReference>
<evidence type="ECO:0000313" key="1">
    <source>
        <dbReference type="EMBL" id="MBB3946908.1"/>
    </source>
</evidence>